<dbReference type="Pfam" id="PF24536">
    <property type="entry name" value="NXPE4_C"/>
    <property type="match status" value="1"/>
</dbReference>
<dbReference type="InterPro" id="IPR014756">
    <property type="entry name" value="Ig_E-set"/>
</dbReference>
<dbReference type="Pfam" id="PF06312">
    <property type="entry name" value="Neurexophilin"/>
    <property type="match status" value="1"/>
</dbReference>
<sequence>MPLESSSSTAFIVNPKEQYCVGEDLVVRIDMYDHLGDRKRYGGDFIRARLFASQLGASVSGQIEDFNNGSYHVRFHLYWTGTAKTSIWLFHPSEGVAAVWRARHASQGVLGFEGKFEMLGKDAVTKCAFKLNEGKGKEICEYLDPLYEEAFYCFKVPNFTCQSLNEMRGYKLQILHITPSESKLFERSNIAVEIPQTFDSISINACVLQHPKCQMGMKATFPSGYFFNSTWKPAYCTMTTYNTAEDFVKCLQGKKLFLIGDSTLRQFIMHFTEGIKIVNYFRYHQTGWNSWQQTLEALNMEKDIYISYQRHGFPLESFEFFYFMDDMYTSRQIDRQPGGKDTIFVITMGQHFRQFPLKLYIKRALNIRRAIERLFLRSPDTKVIIKTENTRETYAPPERIGDFHGYSQYLVLREVFQGVKVGFVDAWDMTVASASATVHPSGYVLNSIMSLTCSFACS</sequence>
<dbReference type="AlphaFoldDB" id="A0AAV2ZMC3"/>
<dbReference type="PANTHER" id="PTHR16165">
    <property type="entry name" value="NXPE FAMILY MEMBER"/>
    <property type="match status" value="1"/>
</dbReference>
<organism evidence="3 4">
    <name type="scientific">Pyxicephalus adspersus</name>
    <name type="common">African bullfrog</name>
    <dbReference type="NCBI Taxonomy" id="30357"/>
    <lineage>
        <taxon>Eukaryota</taxon>
        <taxon>Metazoa</taxon>
        <taxon>Chordata</taxon>
        <taxon>Craniata</taxon>
        <taxon>Vertebrata</taxon>
        <taxon>Euteleostomi</taxon>
        <taxon>Amphibia</taxon>
        <taxon>Batrachia</taxon>
        <taxon>Anura</taxon>
        <taxon>Neobatrachia</taxon>
        <taxon>Ranoidea</taxon>
        <taxon>Pyxicephalidae</taxon>
        <taxon>Pyxicephalinae</taxon>
        <taxon>Pyxicephalus</taxon>
    </lineage>
</organism>
<evidence type="ECO:0000259" key="2">
    <source>
        <dbReference type="Pfam" id="PF24536"/>
    </source>
</evidence>
<feature type="domain" description="NXPE C-terminal" evidence="2">
    <location>
        <begin position="231"/>
        <end position="457"/>
    </location>
</feature>
<evidence type="ECO:0000256" key="1">
    <source>
        <dbReference type="ARBA" id="ARBA00005431"/>
    </source>
</evidence>
<evidence type="ECO:0000313" key="4">
    <source>
        <dbReference type="Proteomes" id="UP001181693"/>
    </source>
</evidence>
<dbReference type="EMBL" id="DYDO01000008">
    <property type="protein sequence ID" value="DBA19231.1"/>
    <property type="molecule type" value="Genomic_DNA"/>
</dbReference>
<dbReference type="InterPro" id="IPR057106">
    <property type="entry name" value="NXPE4_C"/>
</dbReference>
<comment type="similarity">
    <text evidence="1">Belongs to the NXPE family.</text>
</comment>
<dbReference type="Proteomes" id="UP001181693">
    <property type="component" value="Unassembled WGS sequence"/>
</dbReference>
<keyword evidence="4" id="KW-1185">Reference proteome</keyword>
<gene>
    <name evidence="3" type="ORF">GDO54_015097</name>
</gene>
<name>A0AAV2ZMC3_PYXAD</name>
<evidence type="ECO:0000313" key="3">
    <source>
        <dbReference type="EMBL" id="DBA19231.1"/>
    </source>
</evidence>
<dbReference type="SUPFAM" id="SSF81296">
    <property type="entry name" value="E set domains"/>
    <property type="match status" value="1"/>
</dbReference>
<reference evidence="3" key="1">
    <citation type="thesis" date="2020" institute="ProQuest LLC" country="789 East Eisenhower Parkway, Ann Arbor, MI, USA">
        <title>Comparative Genomics and Chromosome Evolution.</title>
        <authorList>
            <person name="Mudd A.B."/>
        </authorList>
    </citation>
    <scope>NUCLEOTIDE SEQUENCE</scope>
    <source>
        <strain evidence="3">1538</strain>
        <tissue evidence="3">Blood</tissue>
    </source>
</reference>
<accession>A0AAV2ZMC3</accession>
<dbReference type="InterPro" id="IPR026845">
    <property type="entry name" value="NXPH/NXPE"/>
</dbReference>
<comment type="caution">
    <text evidence="3">The sequence shown here is derived from an EMBL/GenBank/DDBJ whole genome shotgun (WGS) entry which is preliminary data.</text>
</comment>
<dbReference type="PANTHER" id="PTHR16165:SF29">
    <property type="entry name" value="NXPE FAMILY MEMBER 2"/>
    <property type="match status" value="1"/>
</dbReference>
<protein>
    <recommendedName>
        <fullName evidence="2">NXPE C-terminal domain-containing protein</fullName>
    </recommendedName>
</protein>
<proteinExistence type="inferred from homology"/>